<gene>
    <name evidence="4" type="ORF">GO499_00265</name>
</gene>
<protein>
    <submittedName>
        <fullName evidence="4">SDR family oxidoreductase</fullName>
    </submittedName>
</protein>
<dbReference type="PANTHER" id="PTHR43618">
    <property type="entry name" value="7-ALPHA-HYDROXYSTEROID DEHYDROGENASE"/>
    <property type="match status" value="1"/>
</dbReference>
<dbReference type="InterPro" id="IPR002347">
    <property type="entry name" value="SDR_fam"/>
</dbReference>
<evidence type="ECO:0000256" key="3">
    <source>
        <dbReference type="ARBA" id="ARBA00023002"/>
    </source>
</evidence>
<dbReference type="PANTHER" id="PTHR43618:SF8">
    <property type="entry name" value="7ALPHA-HYDROXYSTEROID DEHYDROGENASE"/>
    <property type="match status" value="1"/>
</dbReference>
<dbReference type="InterPro" id="IPR052178">
    <property type="entry name" value="Sec_Metab_Biosynth_SDR"/>
</dbReference>
<dbReference type="Pfam" id="PF13561">
    <property type="entry name" value="adh_short_C2"/>
    <property type="match status" value="1"/>
</dbReference>
<dbReference type="Proteomes" id="UP000464495">
    <property type="component" value="Chromosome"/>
</dbReference>
<dbReference type="KEGG" id="amaq:GO499_00265"/>
<dbReference type="InterPro" id="IPR020904">
    <property type="entry name" value="Sc_DH/Rdtase_CS"/>
</dbReference>
<dbReference type="SUPFAM" id="SSF51735">
    <property type="entry name" value="NAD(P)-binding Rossmann-fold domains"/>
    <property type="match status" value="1"/>
</dbReference>
<keyword evidence="5" id="KW-1185">Reference proteome</keyword>
<keyword evidence="2" id="KW-0521">NADP</keyword>
<dbReference type="InterPro" id="IPR036291">
    <property type="entry name" value="NAD(P)-bd_dom_sf"/>
</dbReference>
<evidence type="ECO:0000313" key="4">
    <source>
        <dbReference type="EMBL" id="QHQ33720.1"/>
    </source>
</evidence>
<evidence type="ECO:0000256" key="1">
    <source>
        <dbReference type="ARBA" id="ARBA00006484"/>
    </source>
</evidence>
<dbReference type="Gene3D" id="3.40.50.720">
    <property type="entry name" value="NAD(P)-binding Rossmann-like Domain"/>
    <property type="match status" value="1"/>
</dbReference>
<dbReference type="PROSITE" id="PS00061">
    <property type="entry name" value="ADH_SHORT"/>
    <property type="match status" value="1"/>
</dbReference>
<evidence type="ECO:0000256" key="2">
    <source>
        <dbReference type="ARBA" id="ARBA00022857"/>
    </source>
</evidence>
<evidence type="ECO:0000313" key="5">
    <source>
        <dbReference type="Proteomes" id="UP000464495"/>
    </source>
</evidence>
<dbReference type="PRINTS" id="PR00081">
    <property type="entry name" value="GDHRDH"/>
</dbReference>
<organism evidence="4 5">
    <name type="scientific">Algicella marina</name>
    <dbReference type="NCBI Taxonomy" id="2683284"/>
    <lineage>
        <taxon>Bacteria</taxon>
        <taxon>Pseudomonadati</taxon>
        <taxon>Pseudomonadota</taxon>
        <taxon>Alphaproteobacteria</taxon>
        <taxon>Rhodobacterales</taxon>
        <taxon>Paracoccaceae</taxon>
        <taxon>Algicella</taxon>
    </lineage>
</organism>
<reference evidence="4 5" key="1">
    <citation type="submission" date="2019-12" db="EMBL/GenBank/DDBJ databases">
        <title>Complete genome sequence of Algicella marina strain 9Alg 56(T) isolated from the red alga Tichocarpus crinitus.</title>
        <authorList>
            <person name="Kim S.-G."/>
            <person name="Nedashkovskaya O.I."/>
        </authorList>
    </citation>
    <scope>NUCLEOTIDE SEQUENCE [LARGE SCALE GENOMIC DNA]</scope>
    <source>
        <strain evidence="4 5">9Alg 56</strain>
    </source>
</reference>
<name>A0A6P1SVN5_9RHOB</name>
<dbReference type="EMBL" id="CP046620">
    <property type="protein sequence ID" value="QHQ33720.1"/>
    <property type="molecule type" value="Genomic_DNA"/>
</dbReference>
<dbReference type="GO" id="GO:0016491">
    <property type="term" value="F:oxidoreductase activity"/>
    <property type="evidence" value="ECO:0007669"/>
    <property type="project" value="UniProtKB-KW"/>
</dbReference>
<dbReference type="FunFam" id="3.40.50.720:FF:000084">
    <property type="entry name" value="Short-chain dehydrogenase reductase"/>
    <property type="match status" value="1"/>
</dbReference>
<dbReference type="PRINTS" id="PR00080">
    <property type="entry name" value="SDRFAMILY"/>
</dbReference>
<comment type="similarity">
    <text evidence="1">Belongs to the short-chain dehydrogenases/reductases (SDR) family.</text>
</comment>
<sequence length="274" mass="28042">MTAWQDLFSVSGKTALVTGGATGIGRMVAEALANGGAHVLIASRKGDTCERVATEIMATSPSGSVEGFAGDVGSEASIATLCDDVAARCDRLDILVNNAGISWGEPLTTFPHAQWERVFNINVAGLFTLTRSLLPHLQAAATEQDPARILNIGSVMGTVPVAEGAYSYTMSKAAVHHLTKVFAAEFAGRHITVNALAPGPFPSRMTAFATGTDKGAAQVAANVPLGRLGTAEDIAGAALYLTSRAGAYVSGAILPVDGGMSVATPVTLFANVTP</sequence>
<accession>A0A6P1SVN5</accession>
<dbReference type="AlphaFoldDB" id="A0A6P1SVN5"/>
<proteinExistence type="inferred from homology"/>
<keyword evidence="3" id="KW-0560">Oxidoreductase</keyword>
<dbReference type="RefSeq" id="WP_161860296.1">
    <property type="nucleotide sequence ID" value="NZ_CP046620.1"/>
</dbReference>